<dbReference type="EC" id="2.3.1.181" evidence="3"/>
<dbReference type="HAMAP" id="MF_02118">
    <property type="entry name" value="LipM"/>
    <property type="match status" value="1"/>
</dbReference>
<evidence type="ECO:0000313" key="6">
    <source>
        <dbReference type="Proteomes" id="UP000075424"/>
    </source>
</evidence>
<name>A0A150MB75_GEOSE</name>
<comment type="subunit">
    <text evidence="3">Monomer.</text>
</comment>
<evidence type="ECO:0000256" key="2">
    <source>
        <dbReference type="ARBA" id="ARBA00023315"/>
    </source>
</evidence>
<evidence type="ECO:0000259" key="4">
    <source>
        <dbReference type="PROSITE" id="PS51733"/>
    </source>
</evidence>
<comment type="miscellaneous">
    <text evidence="3">In the reaction, the free carboxyl group of octanoic acid is attached via an amide linkage to the epsilon-amino group of a specific lysine residue of lipoyl domains of lipoate-dependent enzymes. The reaction proceeds via an octanoyl-thioester enzyme intermediate.</text>
</comment>
<sequence>MLPPVMPPFASSAISYYIKSPPGSKEVFAMPFFFPSSALFAKLIKAAKSVPPLGGGGQAAAAFRVWNNREGGTMAKEVWRFIDSGYCPPAFNMALDEALLDWHSEGKIPPTIRFYGWNPPTLSIGYFQKVEKEIDLDAVKRHGLGFVRRPTGGRGVLHDKELTYSVIVSESHPAMPKTVTEAYRVISQGILEGFRFLGLDAYFAVPKTEEEKADLRSPRSAVCFDAPSWYELVVEGRKIAGSAQTRQKGVILQHGSILLDLDEDLLFSLFKYPNERVKERLQRDFKKKAVAINELTSRTVTIEEAKEAFYKGFEKGLNIVLEPYTLTAEELAYVEELARTKYESDEWNFKR</sequence>
<dbReference type="Proteomes" id="UP000075424">
    <property type="component" value="Unassembled WGS sequence"/>
</dbReference>
<dbReference type="GO" id="GO:0009107">
    <property type="term" value="P:lipoate biosynthetic process"/>
    <property type="evidence" value="ECO:0007669"/>
    <property type="project" value="UniProtKB-UniRule"/>
</dbReference>
<proteinExistence type="inferred from homology"/>
<dbReference type="Gene3D" id="3.30.930.10">
    <property type="entry name" value="Bira Bifunctional Protein, Domain 2"/>
    <property type="match status" value="1"/>
</dbReference>
<dbReference type="SUPFAM" id="SSF55681">
    <property type="entry name" value="Class II aaRS and biotin synthetases"/>
    <property type="match status" value="1"/>
</dbReference>
<dbReference type="EMBL" id="LQYV01000132">
    <property type="protein sequence ID" value="KYD21678.1"/>
    <property type="molecule type" value="Genomic_DNA"/>
</dbReference>
<dbReference type="InterPro" id="IPR004143">
    <property type="entry name" value="BPL_LPL_catalytic"/>
</dbReference>
<dbReference type="GO" id="GO:0033819">
    <property type="term" value="F:lipoyl(octanoyl) transferase activity"/>
    <property type="evidence" value="ECO:0007669"/>
    <property type="project" value="UniProtKB-UniRule"/>
</dbReference>
<dbReference type="CDD" id="cd16443">
    <property type="entry name" value="LplA"/>
    <property type="match status" value="1"/>
</dbReference>
<reference evidence="5 6" key="1">
    <citation type="submission" date="2016-01" db="EMBL/GenBank/DDBJ databases">
        <title>Draft Genome Sequences of Seven Thermophilic Sporeformers Isolated from Foods.</title>
        <authorList>
            <person name="Berendsen E.M."/>
            <person name="Wells-Bennik M.H."/>
            <person name="Krawcyk A.O."/>
            <person name="De Jong A."/>
            <person name="Holsappel S."/>
            <person name="Eijlander R.T."/>
            <person name="Kuipers O.P."/>
        </authorList>
    </citation>
    <scope>NUCLEOTIDE SEQUENCE [LARGE SCALE GENOMIC DNA]</scope>
    <source>
        <strain evidence="5 6">B4109</strain>
    </source>
</reference>
<gene>
    <name evidence="3" type="primary">lipM</name>
    <name evidence="5" type="ORF">B4109_2003</name>
</gene>
<comment type="pathway">
    <text evidence="3">Protein modification; protein lipoylation via endogenous pathway; protein N(6)-(lipoyl)lysine from octanoyl-[acyl-carrier-protein].</text>
</comment>
<dbReference type="PANTHER" id="PTHR43679">
    <property type="entry name" value="OCTANOYLTRANSFERASE LIPM-RELATED"/>
    <property type="match status" value="1"/>
</dbReference>
<dbReference type="PATRIC" id="fig|1422.18.peg.1356"/>
<protein>
    <recommendedName>
        <fullName evidence="3">Octanoyltransferase LipM</fullName>
        <ecNumber evidence="3">2.3.1.181</ecNumber>
    </recommendedName>
    <alternativeName>
        <fullName evidence="3">Octanoyl-[acyl-carrier-protein]:[GcvH] N-octanoyltransferase</fullName>
    </alternativeName>
</protein>
<dbReference type="GO" id="GO:0009249">
    <property type="term" value="P:protein lipoylation"/>
    <property type="evidence" value="ECO:0007669"/>
    <property type="project" value="UniProtKB-UniRule"/>
</dbReference>
<comment type="similarity">
    <text evidence="3">Belongs to the octanoyltransferase LipM family.</text>
</comment>
<dbReference type="Pfam" id="PF21948">
    <property type="entry name" value="LplA-B_cat"/>
    <property type="match status" value="1"/>
</dbReference>
<dbReference type="InterPro" id="IPR024898">
    <property type="entry name" value="LipM"/>
</dbReference>
<accession>A0A150MB75</accession>
<keyword evidence="1 3" id="KW-0808">Transferase</keyword>
<comment type="catalytic activity">
    <reaction evidence="3">
        <text>octanoyl-[ACP] + L-lysyl-[protein] = N(6)-octanoyl-L-lysyl-[protein] + holo-[ACP] + H(+)</text>
        <dbReference type="Rhea" id="RHEA:17665"/>
        <dbReference type="Rhea" id="RHEA-COMP:9636"/>
        <dbReference type="Rhea" id="RHEA-COMP:9685"/>
        <dbReference type="Rhea" id="RHEA-COMP:9752"/>
        <dbReference type="Rhea" id="RHEA-COMP:9928"/>
        <dbReference type="ChEBI" id="CHEBI:15378"/>
        <dbReference type="ChEBI" id="CHEBI:29969"/>
        <dbReference type="ChEBI" id="CHEBI:64479"/>
        <dbReference type="ChEBI" id="CHEBI:78463"/>
        <dbReference type="ChEBI" id="CHEBI:78809"/>
        <dbReference type="EC" id="2.3.1.181"/>
    </reaction>
</comment>
<evidence type="ECO:0000313" key="5">
    <source>
        <dbReference type="EMBL" id="KYD21678.1"/>
    </source>
</evidence>
<feature type="active site" description="Acyl-thioester intermediate" evidence="3">
    <location>
        <position position="223"/>
    </location>
</feature>
<feature type="site" description="Lowers pKa of active site Cys" evidence="3">
    <location>
        <position position="238"/>
    </location>
</feature>
<dbReference type="PROSITE" id="PS51733">
    <property type="entry name" value="BPL_LPL_CATALYTIC"/>
    <property type="match status" value="1"/>
</dbReference>
<dbReference type="AlphaFoldDB" id="A0A150MB75"/>
<evidence type="ECO:0000256" key="1">
    <source>
        <dbReference type="ARBA" id="ARBA00022679"/>
    </source>
</evidence>
<comment type="caution">
    <text evidence="5">The sequence shown here is derived from an EMBL/GenBank/DDBJ whole genome shotgun (WGS) entry which is preliminary data.</text>
</comment>
<comment type="function">
    <text evidence="3">Catalyzes the transfer of endogenously produced octanoic acid from octanoyl-acyl-carrier-protein onto the lipoyl domain of GcvH, an intermediate carrier during protein lipoylation.</text>
</comment>
<feature type="domain" description="BPL/LPL catalytic" evidence="4">
    <location>
        <begin position="106"/>
        <end position="321"/>
    </location>
</feature>
<dbReference type="InterPro" id="IPR045864">
    <property type="entry name" value="aa-tRNA-synth_II/BPL/LPL"/>
</dbReference>
<dbReference type="PANTHER" id="PTHR43679:SF2">
    <property type="entry name" value="OCTANOYL-[GCVH]:PROTEIN N-OCTANOYLTRANSFERASE"/>
    <property type="match status" value="1"/>
</dbReference>
<evidence type="ECO:0000256" key="3">
    <source>
        <dbReference type="HAMAP-Rule" id="MF_02118"/>
    </source>
</evidence>
<keyword evidence="2 3" id="KW-0012">Acyltransferase</keyword>
<organism evidence="5 6">
    <name type="scientific">Geobacillus stearothermophilus</name>
    <name type="common">Bacillus stearothermophilus</name>
    <dbReference type="NCBI Taxonomy" id="1422"/>
    <lineage>
        <taxon>Bacteria</taxon>
        <taxon>Bacillati</taxon>
        <taxon>Bacillota</taxon>
        <taxon>Bacilli</taxon>
        <taxon>Bacillales</taxon>
        <taxon>Anoxybacillaceae</taxon>
        <taxon>Geobacillus</taxon>
    </lineage>
</organism>
<dbReference type="InterPro" id="IPR050664">
    <property type="entry name" value="Octanoyltrans_LipM/LipL"/>
</dbReference>